<comment type="caution">
    <text evidence="5">The sequence shown here is derived from an EMBL/GenBank/DDBJ whole genome shotgun (WGS) entry which is preliminary data.</text>
</comment>
<dbReference type="EC" id="3.2.1.89" evidence="4"/>
<dbReference type="PANTHER" id="PTHR34983">
    <property type="entry name" value="ARABINOGALACTAN ENDO-BETA-1,4-GALACTANASE A"/>
    <property type="match status" value="1"/>
</dbReference>
<evidence type="ECO:0000256" key="3">
    <source>
        <dbReference type="ARBA" id="ARBA00023295"/>
    </source>
</evidence>
<comment type="catalytic activity">
    <reaction evidence="4">
        <text>The enzyme specifically hydrolyzes (1-&gt;4)-beta-D-galactosidic linkages in type I arabinogalactans.</text>
        <dbReference type="EC" id="3.2.1.89"/>
    </reaction>
</comment>
<proteinExistence type="inferred from homology"/>
<comment type="similarity">
    <text evidence="1 4">Belongs to the glycosyl hydrolase 53 family.</text>
</comment>
<reference evidence="6" key="1">
    <citation type="journal article" date="2019" name="Int. J. Syst. Evol. Microbiol.">
        <title>The Global Catalogue of Microorganisms (GCM) 10K type strain sequencing project: providing services to taxonomists for standard genome sequencing and annotation.</title>
        <authorList>
            <consortium name="The Broad Institute Genomics Platform"/>
            <consortium name="The Broad Institute Genome Sequencing Center for Infectious Disease"/>
            <person name="Wu L."/>
            <person name="Ma J."/>
        </authorList>
    </citation>
    <scope>NUCLEOTIDE SEQUENCE [LARGE SCALE GENOMIC DNA]</scope>
    <source>
        <strain evidence="6">PCU 280</strain>
    </source>
</reference>
<gene>
    <name evidence="5" type="ORF">ACFP56_03890</name>
</gene>
<keyword evidence="6" id="KW-1185">Reference proteome</keyword>
<protein>
    <recommendedName>
        <fullName evidence="4">Arabinogalactan endo-beta-1,4-galactanase</fullName>
        <ecNumber evidence="4">3.2.1.89</ecNumber>
    </recommendedName>
</protein>
<accession>A0ABW1UZ74</accession>
<dbReference type="InterPro" id="IPR011683">
    <property type="entry name" value="Glyco_hydro_53"/>
</dbReference>
<dbReference type="Proteomes" id="UP001596233">
    <property type="component" value="Unassembled WGS sequence"/>
</dbReference>
<evidence type="ECO:0000256" key="1">
    <source>
        <dbReference type="ARBA" id="ARBA00010687"/>
    </source>
</evidence>
<evidence type="ECO:0000256" key="2">
    <source>
        <dbReference type="ARBA" id="ARBA00022801"/>
    </source>
</evidence>
<dbReference type="InterPro" id="IPR017853">
    <property type="entry name" value="GH"/>
</dbReference>
<dbReference type="Gene3D" id="3.20.20.80">
    <property type="entry name" value="Glycosidases"/>
    <property type="match status" value="1"/>
</dbReference>
<sequence>MTITFIKGADISFVDEIEQEGGAFYENGKKRDVLDILKDSGVNAARLRIWNNPEFDYCNPKKTLMMAKRIKDKGLHFLLDFHYSDYWADPGKQHMPKAWVGLSFEELVAAVEEFTASFISELKEQGTLPDMVQVGNEITNGMIWDAGKVDGEYNTPKQWEKLGQLIAAGIRGVQAATSDEDSIPIMIHIDRGGDNEASRFFYDKLSSLRIDYDIIGLSYYSWWHGTLEEVSDNIHDLAQRYKKPIIVVEVAYPWTMTPPDDKPLIFHTEDWVHPGFPPTVDGQKQWLLELMKRIRELPDQLGMGLYYWEPCWIPSKPNWSVGHENNWSNLTLFDYKGNKLDSLDAFREG</sequence>
<dbReference type="PANTHER" id="PTHR34983:SF2">
    <property type="entry name" value="ENDO-BETA-1,4-GALACTANASE"/>
    <property type="match status" value="1"/>
</dbReference>
<keyword evidence="2 4" id="KW-0378">Hydrolase</keyword>
<dbReference type="EMBL" id="JBHSTE010000001">
    <property type="protein sequence ID" value="MFC6331752.1"/>
    <property type="molecule type" value="Genomic_DNA"/>
</dbReference>
<evidence type="ECO:0000313" key="6">
    <source>
        <dbReference type="Proteomes" id="UP001596233"/>
    </source>
</evidence>
<dbReference type="Pfam" id="PF07745">
    <property type="entry name" value="Glyco_hydro_53"/>
    <property type="match status" value="1"/>
</dbReference>
<organism evidence="5 6">
    <name type="scientific">Paenibacillus septentrionalis</name>
    <dbReference type="NCBI Taxonomy" id="429342"/>
    <lineage>
        <taxon>Bacteria</taxon>
        <taxon>Bacillati</taxon>
        <taxon>Bacillota</taxon>
        <taxon>Bacilli</taxon>
        <taxon>Bacillales</taxon>
        <taxon>Paenibacillaceae</taxon>
        <taxon>Paenibacillus</taxon>
    </lineage>
</organism>
<keyword evidence="3 4" id="KW-0326">Glycosidase</keyword>
<dbReference type="SUPFAM" id="SSF51445">
    <property type="entry name" value="(Trans)glycosidases"/>
    <property type="match status" value="1"/>
</dbReference>
<name>A0ABW1UZ74_9BACL</name>
<dbReference type="RefSeq" id="WP_379231311.1">
    <property type="nucleotide sequence ID" value="NZ_JBHSTE010000001.1"/>
</dbReference>
<evidence type="ECO:0000313" key="5">
    <source>
        <dbReference type="EMBL" id="MFC6331752.1"/>
    </source>
</evidence>
<evidence type="ECO:0000256" key="4">
    <source>
        <dbReference type="RuleBase" id="RU361192"/>
    </source>
</evidence>